<dbReference type="EMBL" id="PZQS01000008">
    <property type="protein sequence ID" value="PVD26063.1"/>
    <property type="molecule type" value="Genomic_DNA"/>
</dbReference>
<keyword evidence="2" id="KW-1185">Reference proteome</keyword>
<reference evidence="1 2" key="1">
    <citation type="submission" date="2018-04" db="EMBL/GenBank/DDBJ databases">
        <title>The genome of golden apple snail Pomacea canaliculata provides insight into stress tolerance and invasive adaptation.</title>
        <authorList>
            <person name="Liu C."/>
            <person name="Liu B."/>
            <person name="Ren Y."/>
            <person name="Zhang Y."/>
            <person name="Wang H."/>
            <person name="Li S."/>
            <person name="Jiang F."/>
            <person name="Yin L."/>
            <person name="Zhang G."/>
            <person name="Qian W."/>
            <person name="Fan W."/>
        </authorList>
    </citation>
    <scope>NUCLEOTIDE SEQUENCE [LARGE SCALE GENOMIC DNA]</scope>
    <source>
        <strain evidence="1">SZHN2017</strain>
        <tissue evidence="1">Muscle</tissue>
    </source>
</reference>
<proteinExistence type="predicted"/>
<dbReference type="Proteomes" id="UP000245119">
    <property type="component" value="Linkage Group LG8"/>
</dbReference>
<sequence length="81" mass="8964">MTRLGARASTRRAGDEVWRGGWDREEGWLNRFGYRGLAAARLNTIMAKNLVVGEDAGSMKQEMRARSATSVLVPETLRVVG</sequence>
<organism evidence="1 2">
    <name type="scientific">Pomacea canaliculata</name>
    <name type="common">Golden apple snail</name>
    <dbReference type="NCBI Taxonomy" id="400727"/>
    <lineage>
        <taxon>Eukaryota</taxon>
        <taxon>Metazoa</taxon>
        <taxon>Spiralia</taxon>
        <taxon>Lophotrochozoa</taxon>
        <taxon>Mollusca</taxon>
        <taxon>Gastropoda</taxon>
        <taxon>Caenogastropoda</taxon>
        <taxon>Architaenioglossa</taxon>
        <taxon>Ampullarioidea</taxon>
        <taxon>Ampullariidae</taxon>
        <taxon>Pomacea</taxon>
    </lineage>
</organism>
<evidence type="ECO:0000313" key="2">
    <source>
        <dbReference type="Proteomes" id="UP000245119"/>
    </source>
</evidence>
<evidence type="ECO:0000313" key="1">
    <source>
        <dbReference type="EMBL" id="PVD26063.1"/>
    </source>
</evidence>
<gene>
    <name evidence="1" type="ORF">C0Q70_13731</name>
</gene>
<dbReference type="AlphaFoldDB" id="A0A2T7NY47"/>
<accession>A0A2T7NY47</accession>
<name>A0A2T7NY47_POMCA</name>
<protein>
    <submittedName>
        <fullName evidence="1">Uncharacterized protein</fullName>
    </submittedName>
</protein>
<comment type="caution">
    <text evidence="1">The sequence shown here is derived from an EMBL/GenBank/DDBJ whole genome shotgun (WGS) entry which is preliminary data.</text>
</comment>